<evidence type="ECO:0000256" key="1">
    <source>
        <dbReference type="SAM" id="Phobius"/>
    </source>
</evidence>
<dbReference type="Pfam" id="PF19728">
    <property type="entry name" value="DUF6220"/>
    <property type="match status" value="1"/>
</dbReference>
<feature type="transmembrane region" description="Helical" evidence="1">
    <location>
        <begin position="54"/>
        <end position="72"/>
    </location>
</feature>
<keyword evidence="1" id="KW-0472">Membrane</keyword>
<name>A0A9W5UNF2_9ACTN</name>
<dbReference type="Proteomes" id="UP000607311">
    <property type="component" value="Unassembled WGS sequence"/>
</dbReference>
<evidence type="ECO:0000313" key="2">
    <source>
        <dbReference type="EMBL" id="GIJ32669.1"/>
    </source>
</evidence>
<keyword evidence="1" id="KW-1133">Transmembrane helix</keyword>
<protein>
    <submittedName>
        <fullName evidence="2">Uncharacterized protein</fullName>
    </submittedName>
</protein>
<organism evidence="2 3">
    <name type="scientific">Micromonospora sediminimaris</name>
    <dbReference type="NCBI Taxonomy" id="547162"/>
    <lineage>
        <taxon>Bacteria</taxon>
        <taxon>Bacillati</taxon>
        <taxon>Actinomycetota</taxon>
        <taxon>Actinomycetes</taxon>
        <taxon>Micromonosporales</taxon>
        <taxon>Micromonosporaceae</taxon>
        <taxon>Micromonospora</taxon>
    </lineage>
</organism>
<dbReference type="InterPro" id="IPR046192">
    <property type="entry name" value="DUF6220"/>
</dbReference>
<keyword evidence="1" id="KW-0812">Transmembrane</keyword>
<evidence type="ECO:0000313" key="3">
    <source>
        <dbReference type="Proteomes" id="UP000607311"/>
    </source>
</evidence>
<proteinExistence type="predicted"/>
<comment type="caution">
    <text evidence="2">The sequence shown here is derived from an EMBL/GenBank/DDBJ whole genome shotgun (WGS) entry which is preliminary data.</text>
</comment>
<keyword evidence="3" id="KW-1185">Reference proteome</keyword>
<feature type="transmembrane region" description="Helical" evidence="1">
    <location>
        <begin position="111"/>
        <end position="132"/>
    </location>
</feature>
<dbReference type="AlphaFoldDB" id="A0A9W5UNF2"/>
<reference evidence="2" key="1">
    <citation type="submission" date="2021-01" db="EMBL/GenBank/DDBJ databases">
        <title>Whole genome shotgun sequence of Verrucosispora sediminis NBRC 107745.</title>
        <authorList>
            <person name="Komaki H."/>
            <person name="Tamura T."/>
        </authorList>
    </citation>
    <scope>NUCLEOTIDE SEQUENCE</scope>
    <source>
        <strain evidence="2">NBRC 107745</strain>
    </source>
</reference>
<accession>A0A9W5UNF2</accession>
<sequence length="151" mass="16066">MRDGGPGTRIGAMKKLFAGLASLLLLAEVAQFYLAASGAFDSAPIEEAFSPHRFLGYLILFSAVVLVVVSAIARMPGRVIGRTALVAGLVLIQSLIREVARSFGEGSETGHLIFGVHAVNGLIIVGATIWVVREARQIAWPRTELSHATRS</sequence>
<gene>
    <name evidence="2" type="ORF">Vse01_18170</name>
</gene>
<feature type="transmembrane region" description="Helical" evidence="1">
    <location>
        <begin position="79"/>
        <end position="96"/>
    </location>
</feature>
<dbReference type="EMBL" id="BOPD01000010">
    <property type="protein sequence ID" value="GIJ32669.1"/>
    <property type="molecule type" value="Genomic_DNA"/>
</dbReference>